<reference evidence="1" key="1">
    <citation type="submission" date="2018-01" db="EMBL/GenBank/DDBJ databases">
        <authorList>
            <person name="Regsiter A."/>
            <person name="William W."/>
        </authorList>
    </citation>
    <scope>NUCLEOTIDE SEQUENCE</scope>
    <source>
        <strain evidence="1">TRIP AH-1</strain>
    </source>
</reference>
<dbReference type="AlphaFoldDB" id="A0A445MWX9"/>
<organism evidence="1">
    <name type="scientific">uncultured Desulfobacterium sp</name>
    <dbReference type="NCBI Taxonomy" id="201089"/>
    <lineage>
        <taxon>Bacteria</taxon>
        <taxon>Pseudomonadati</taxon>
        <taxon>Thermodesulfobacteriota</taxon>
        <taxon>Desulfobacteria</taxon>
        <taxon>Desulfobacterales</taxon>
        <taxon>Desulfobacteriaceae</taxon>
        <taxon>Desulfobacterium</taxon>
        <taxon>environmental samples</taxon>
    </lineage>
</organism>
<sequence>MQRFHFVARRAALEDLQVHDKNRRKREDVVTESGSQGTCTIPRAFTTEAHGNCYTFDRRGFVSACQ</sequence>
<name>A0A445MWX9_9BACT</name>
<evidence type="ECO:0000313" key="1">
    <source>
        <dbReference type="EMBL" id="SPD73943.1"/>
    </source>
</evidence>
<proteinExistence type="predicted"/>
<gene>
    <name evidence="1" type="ORF">PITCH_A2030087</name>
</gene>
<dbReference type="EMBL" id="OJIN01000117">
    <property type="protein sequence ID" value="SPD73943.1"/>
    <property type="molecule type" value="Genomic_DNA"/>
</dbReference>
<accession>A0A445MWX9</accession>
<protein>
    <submittedName>
        <fullName evidence="1">Uncharacterized protein</fullName>
    </submittedName>
</protein>